<reference evidence="3 4" key="1">
    <citation type="submission" date="2019-03" db="EMBL/GenBank/DDBJ databases">
        <title>Single cell metagenomics reveals metabolic interactions within the superorganism composed of flagellate Streblomastix strix and complex community of Bacteroidetes bacteria on its surface.</title>
        <authorList>
            <person name="Treitli S.C."/>
            <person name="Kolisko M."/>
            <person name="Husnik F."/>
            <person name="Keeling P."/>
            <person name="Hampl V."/>
        </authorList>
    </citation>
    <scope>NUCLEOTIDE SEQUENCE [LARGE SCALE GENOMIC DNA]</scope>
    <source>
        <strain evidence="3">ST1C</strain>
    </source>
</reference>
<gene>
    <name evidence="3" type="ORF">EZS28_003564</name>
</gene>
<keyword evidence="3" id="KW-0808">Transferase</keyword>
<feature type="domain" description="Protein kinase" evidence="2">
    <location>
        <begin position="7"/>
        <end position="259"/>
    </location>
</feature>
<proteinExistence type="predicted"/>
<evidence type="ECO:0000256" key="1">
    <source>
        <dbReference type="SAM" id="MobiDB-lite"/>
    </source>
</evidence>
<dbReference type="PANTHER" id="PTHR24362">
    <property type="entry name" value="SERINE/THREONINE-PROTEIN KINASE NEK"/>
    <property type="match status" value="1"/>
</dbReference>
<dbReference type="PANTHER" id="PTHR24362:SF309">
    <property type="entry name" value="PROTEIN KINASE DOMAIN-CONTAINING PROTEIN"/>
    <property type="match status" value="1"/>
</dbReference>
<dbReference type="PROSITE" id="PS50011">
    <property type="entry name" value="PROTEIN_KINASE_DOM"/>
    <property type="match status" value="1"/>
</dbReference>
<dbReference type="Gene3D" id="1.10.510.10">
    <property type="entry name" value="Transferase(Phosphotransferase) domain 1"/>
    <property type="match status" value="1"/>
</dbReference>
<organism evidence="3 4">
    <name type="scientific">Streblomastix strix</name>
    <dbReference type="NCBI Taxonomy" id="222440"/>
    <lineage>
        <taxon>Eukaryota</taxon>
        <taxon>Metamonada</taxon>
        <taxon>Preaxostyla</taxon>
        <taxon>Oxymonadida</taxon>
        <taxon>Streblomastigidae</taxon>
        <taxon>Streblomastix</taxon>
    </lineage>
</organism>
<name>A0A5J4X131_9EUKA</name>
<dbReference type="GO" id="GO:0005524">
    <property type="term" value="F:ATP binding"/>
    <property type="evidence" value="ECO:0007669"/>
    <property type="project" value="InterPro"/>
</dbReference>
<evidence type="ECO:0000313" key="4">
    <source>
        <dbReference type="Proteomes" id="UP000324800"/>
    </source>
</evidence>
<dbReference type="OrthoDB" id="5962695at2759"/>
<dbReference type="InterPro" id="IPR000719">
    <property type="entry name" value="Prot_kinase_dom"/>
</dbReference>
<comment type="caution">
    <text evidence="3">The sequence shown here is derived from an EMBL/GenBank/DDBJ whole genome shotgun (WGS) entry which is preliminary data.</text>
</comment>
<sequence length="284" mass="32515">MNIPPRIAILEEYVKKEGGKLFSSLESKNCIVFCKETGREFVRKAKIIALAEAMYRLKSPYALEIFGIQEKNEKAYLLMERILQGSLEQLIKSGKNQYNYISEEKIWDIAAQISITLNHFHMNSIYHKGLRPCSIYLSSAGFAKLDEFVVLQKANSMDVSSPYSGSIAAYQCPELINGQRCTNKADMFSFGAILFEIGEQHLPFESTTIEDLNEKILTAKHRPFERITSPRLQKLITQLLHKLPKKRPSASDLLQWPEIKSSAERMKQQAAKKFEEDSEIEEQI</sequence>
<dbReference type="Pfam" id="PF00069">
    <property type="entry name" value="Pkinase"/>
    <property type="match status" value="1"/>
</dbReference>
<keyword evidence="3" id="KW-0418">Kinase</keyword>
<protein>
    <submittedName>
        <fullName evidence="3">Putative CAMK family protein kinase</fullName>
    </submittedName>
</protein>
<dbReference type="InterPro" id="IPR011009">
    <property type="entry name" value="Kinase-like_dom_sf"/>
</dbReference>
<dbReference type="AlphaFoldDB" id="A0A5J4X131"/>
<dbReference type="EMBL" id="SNRW01000478">
    <property type="protein sequence ID" value="KAA6400911.1"/>
    <property type="molecule type" value="Genomic_DNA"/>
</dbReference>
<dbReference type="GO" id="GO:0004672">
    <property type="term" value="F:protein kinase activity"/>
    <property type="evidence" value="ECO:0007669"/>
    <property type="project" value="InterPro"/>
</dbReference>
<accession>A0A5J4X131</accession>
<evidence type="ECO:0000313" key="3">
    <source>
        <dbReference type="EMBL" id="KAA6400911.1"/>
    </source>
</evidence>
<feature type="compositionally biased region" description="Basic and acidic residues" evidence="1">
    <location>
        <begin position="265"/>
        <end position="275"/>
    </location>
</feature>
<evidence type="ECO:0000259" key="2">
    <source>
        <dbReference type="PROSITE" id="PS50011"/>
    </source>
</evidence>
<feature type="region of interest" description="Disordered" evidence="1">
    <location>
        <begin position="265"/>
        <end position="284"/>
    </location>
</feature>
<dbReference type="Proteomes" id="UP000324800">
    <property type="component" value="Unassembled WGS sequence"/>
</dbReference>
<dbReference type="SUPFAM" id="SSF56112">
    <property type="entry name" value="Protein kinase-like (PK-like)"/>
    <property type="match status" value="1"/>
</dbReference>